<dbReference type="GO" id="GO:0005524">
    <property type="term" value="F:ATP binding"/>
    <property type="evidence" value="ECO:0007669"/>
    <property type="project" value="UniProtKB-KW"/>
</dbReference>
<feature type="domain" description="CHASE" evidence="16">
    <location>
        <begin position="109"/>
        <end position="250"/>
    </location>
</feature>
<dbReference type="CDD" id="cd00082">
    <property type="entry name" value="HisKA"/>
    <property type="match status" value="1"/>
</dbReference>
<evidence type="ECO:0000256" key="11">
    <source>
        <dbReference type="ARBA" id="ARBA00023012"/>
    </source>
</evidence>
<dbReference type="InterPro" id="IPR005467">
    <property type="entry name" value="His_kinase_dom"/>
</dbReference>
<dbReference type="CDD" id="cd00130">
    <property type="entry name" value="PAS"/>
    <property type="match status" value="1"/>
</dbReference>
<keyword evidence="5" id="KW-0808">Transferase</keyword>
<evidence type="ECO:0000256" key="2">
    <source>
        <dbReference type="ARBA" id="ARBA00004370"/>
    </source>
</evidence>
<dbReference type="NCBIfam" id="TIGR00229">
    <property type="entry name" value="sensory_box"/>
    <property type="match status" value="1"/>
</dbReference>
<dbReference type="Gene3D" id="3.30.565.10">
    <property type="entry name" value="Histidine kinase-like ATPase, C-terminal domain"/>
    <property type="match status" value="1"/>
</dbReference>
<evidence type="ECO:0000259" key="16">
    <source>
        <dbReference type="PROSITE" id="PS50839"/>
    </source>
</evidence>
<organism evidence="17 18">
    <name type="scientific">Desulfurispira natronophila</name>
    <dbReference type="NCBI Taxonomy" id="682562"/>
    <lineage>
        <taxon>Bacteria</taxon>
        <taxon>Pseudomonadati</taxon>
        <taxon>Chrysiogenota</taxon>
        <taxon>Chrysiogenia</taxon>
        <taxon>Chrysiogenales</taxon>
        <taxon>Chrysiogenaceae</taxon>
        <taxon>Desulfurispira</taxon>
    </lineage>
</organism>
<gene>
    <name evidence="17" type="ORF">HNR37_000338</name>
</gene>
<dbReference type="InterPro" id="IPR036097">
    <property type="entry name" value="HisK_dim/P_sf"/>
</dbReference>
<dbReference type="AlphaFoldDB" id="A0A7W7Y2S7"/>
<proteinExistence type="predicted"/>
<keyword evidence="12 13" id="KW-0472">Membrane</keyword>
<evidence type="ECO:0000256" key="6">
    <source>
        <dbReference type="ARBA" id="ARBA00022692"/>
    </source>
</evidence>
<dbReference type="InterPro" id="IPR042240">
    <property type="entry name" value="CHASE_sf"/>
</dbReference>
<comment type="caution">
    <text evidence="17">The sequence shown here is derived from an EMBL/GenBank/DDBJ whole genome shotgun (WGS) entry which is preliminary data.</text>
</comment>
<dbReference type="InterPro" id="IPR003594">
    <property type="entry name" value="HATPase_dom"/>
</dbReference>
<dbReference type="EC" id="2.7.13.3" evidence="3"/>
<feature type="domain" description="Histidine kinase" evidence="14">
    <location>
        <begin position="457"/>
        <end position="668"/>
    </location>
</feature>
<feature type="transmembrane region" description="Helical" evidence="13">
    <location>
        <begin position="265"/>
        <end position="286"/>
    </location>
</feature>
<dbReference type="GO" id="GO:0016020">
    <property type="term" value="C:membrane"/>
    <property type="evidence" value="ECO:0007669"/>
    <property type="project" value="UniProtKB-SubCell"/>
</dbReference>
<dbReference type="InterPro" id="IPR006189">
    <property type="entry name" value="CHASE_dom"/>
</dbReference>
<dbReference type="PROSITE" id="PS50112">
    <property type="entry name" value="PAS"/>
    <property type="match status" value="1"/>
</dbReference>
<evidence type="ECO:0000256" key="12">
    <source>
        <dbReference type="ARBA" id="ARBA00023136"/>
    </source>
</evidence>
<evidence type="ECO:0000313" key="18">
    <source>
        <dbReference type="Proteomes" id="UP000528322"/>
    </source>
</evidence>
<reference evidence="17 18" key="1">
    <citation type="submission" date="2020-08" db="EMBL/GenBank/DDBJ databases">
        <title>Genomic Encyclopedia of Type Strains, Phase IV (KMG-IV): sequencing the most valuable type-strain genomes for metagenomic binning, comparative biology and taxonomic classification.</title>
        <authorList>
            <person name="Goeker M."/>
        </authorList>
    </citation>
    <scope>NUCLEOTIDE SEQUENCE [LARGE SCALE GENOMIC DNA]</scope>
    <source>
        <strain evidence="17 18">DSM 22071</strain>
    </source>
</reference>
<evidence type="ECO:0000256" key="10">
    <source>
        <dbReference type="ARBA" id="ARBA00022989"/>
    </source>
</evidence>
<evidence type="ECO:0000256" key="9">
    <source>
        <dbReference type="ARBA" id="ARBA00022840"/>
    </source>
</evidence>
<keyword evidence="8" id="KW-0418">Kinase</keyword>
<dbReference type="SUPFAM" id="SSF55785">
    <property type="entry name" value="PYP-like sensor domain (PAS domain)"/>
    <property type="match status" value="1"/>
</dbReference>
<dbReference type="InterPro" id="IPR003661">
    <property type="entry name" value="HisK_dim/P_dom"/>
</dbReference>
<comment type="subcellular location">
    <subcellularLocation>
        <location evidence="2">Membrane</location>
    </subcellularLocation>
</comment>
<name>A0A7W7Y2S7_9BACT</name>
<evidence type="ECO:0000256" key="3">
    <source>
        <dbReference type="ARBA" id="ARBA00012438"/>
    </source>
</evidence>
<dbReference type="PROSITE" id="PS50109">
    <property type="entry name" value="HIS_KIN"/>
    <property type="match status" value="1"/>
</dbReference>
<feature type="domain" description="PAS" evidence="15">
    <location>
        <begin position="302"/>
        <end position="348"/>
    </location>
</feature>
<dbReference type="Gene3D" id="3.30.450.350">
    <property type="entry name" value="CHASE domain"/>
    <property type="match status" value="1"/>
</dbReference>
<sequence length="676" mass="76265">MSHGSILTRRLAWLSTLIALLLLGFLLALFLVEKFNNQRYLDHQRDRVHEKLQQIRHQFETDILSHSMLVQGLASVIAANPHIDQDEFTQAASPLFYDHTLLRNIAAAPDLVIRFVYPMEGNEAAVGLDYRTTPEQFTTVLHAIEVGQPTLAGPVELVQGGVGFITRIPVNLDKNNGESKLWGMISAAIDAKALYRNSGLLHPDTDVNIALRGADGTGAHGNIFWGSPDVFKANPVLATVRLPYGHWQLAATPTDGWSHVPPNLWYIRSAYLLLTVLITLPLILLLRSTRTIIFAQKQTEQVATQLQTLIDNFPDIIWLTDTNGRFLTCNARFLELLDISEDEIVGKNESEFNSSTLPCWVKPSTSFTTQESKAKEVSLRCPHSNQQLLYSIVHIQIWDKSNQSIGILGIGHDITTHKMQEDFLQKRIDNAVSEIQERDTIIAEQHRQQSISRLIMNLAHQWRQPLNVIGLLVQEIDLERTEQGTSQKIHTNCEEIMEELLYLSRTIDHLTQLYKSSDDVCTISLQNVYQEAQELLQQHTAFSYVNFVNGLTPELSLQAYRSDWIEIFLSLLENALDAAERNFESNQSTTITIGGETLHNGVRLTITDNAGGIAPDLLHTIFDPYVTTSFQSRQKGLGLYTVRRILRNRYHGDITVENTRCGAKFTLEAYNIKQAS</sequence>
<dbReference type="Pfam" id="PF03924">
    <property type="entry name" value="CHASE"/>
    <property type="match status" value="1"/>
</dbReference>
<dbReference type="Gene3D" id="3.30.450.20">
    <property type="entry name" value="PAS domain"/>
    <property type="match status" value="1"/>
</dbReference>
<dbReference type="RefSeq" id="WP_183728898.1">
    <property type="nucleotide sequence ID" value="NZ_JACHID010000001.1"/>
</dbReference>
<comment type="catalytic activity">
    <reaction evidence="1">
        <text>ATP + protein L-histidine = ADP + protein N-phospho-L-histidine.</text>
        <dbReference type="EC" id="2.7.13.3"/>
    </reaction>
</comment>
<dbReference type="InterPro" id="IPR000014">
    <property type="entry name" value="PAS"/>
</dbReference>
<evidence type="ECO:0000259" key="15">
    <source>
        <dbReference type="PROSITE" id="PS50112"/>
    </source>
</evidence>
<dbReference type="Pfam" id="PF13426">
    <property type="entry name" value="PAS_9"/>
    <property type="match status" value="1"/>
</dbReference>
<evidence type="ECO:0000259" key="14">
    <source>
        <dbReference type="PROSITE" id="PS50109"/>
    </source>
</evidence>
<dbReference type="PROSITE" id="PS50839">
    <property type="entry name" value="CHASE"/>
    <property type="match status" value="1"/>
</dbReference>
<keyword evidence="11" id="KW-0902">Two-component regulatory system</keyword>
<evidence type="ECO:0000313" key="17">
    <source>
        <dbReference type="EMBL" id="MBB5021035.1"/>
    </source>
</evidence>
<dbReference type="EMBL" id="JACHID010000001">
    <property type="protein sequence ID" value="MBB5021035.1"/>
    <property type="molecule type" value="Genomic_DNA"/>
</dbReference>
<feature type="transmembrane region" description="Helical" evidence="13">
    <location>
        <begin position="12"/>
        <end position="32"/>
    </location>
</feature>
<dbReference type="SMART" id="SM00091">
    <property type="entry name" value="PAS"/>
    <property type="match status" value="1"/>
</dbReference>
<keyword evidence="6 13" id="KW-0812">Transmembrane</keyword>
<protein>
    <recommendedName>
        <fullName evidence="3">histidine kinase</fullName>
        <ecNumber evidence="3">2.7.13.3</ecNumber>
    </recommendedName>
</protein>
<dbReference type="SUPFAM" id="SSF47384">
    <property type="entry name" value="Homodimeric domain of signal transducing histidine kinase"/>
    <property type="match status" value="1"/>
</dbReference>
<dbReference type="Gene3D" id="1.10.287.130">
    <property type="match status" value="1"/>
</dbReference>
<dbReference type="PANTHER" id="PTHR43065">
    <property type="entry name" value="SENSOR HISTIDINE KINASE"/>
    <property type="match status" value="1"/>
</dbReference>
<dbReference type="SMART" id="SM00387">
    <property type="entry name" value="HATPase_c"/>
    <property type="match status" value="1"/>
</dbReference>
<evidence type="ECO:0000256" key="5">
    <source>
        <dbReference type="ARBA" id="ARBA00022679"/>
    </source>
</evidence>
<dbReference type="Proteomes" id="UP000528322">
    <property type="component" value="Unassembled WGS sequence"/>
</dbReference>
<dbReference type="PANTHER" id="PTHR43065:SF10">
    <property type="entry name" value="PEROXIDE STRESS-ACTIVATED HISTIDINE KINASE MAK3"/>
    <property type="match status" value="1"/>
</dbReference>
<keyword evidence="4" id="KW-0597">Phosphoprotein</keyword>
<evidence type="ECO:0000256" key="1">
    <source>
        <dbReference type="ARBA" id="ARBA00000085"/>
    </source>
</evidence>
<evidence type="ECO:0000256" key="7">
    <source>
        <dbReference type="ARBA" id="ARBA00022741"/>
    </source>
</evidence>
<dbReference type="Pfam" id="PF02518">
    <property type="entry name" value="HATPase_c"/>
    <property type="match status" value="1"/>
</dbReference>
<evidence type="ECO:0000256" key="4">
    <source>
        <dbReference type="ARBA" id="ARBA00022553"/>
    </source>
</evidence>
<evidence type="ECO:0000256" key="13">
    <source>
        <dbReference type="SAM" id="Phobius"/>
    </source>
</evidence>
<keyword evidence="10 13" id="KW-1133">Transmembrane helix</keyword>
<dbReference type="InterPro" id="IPR035965">
    <property type="entry name" value="PAS-like_dom_sf"/>
</dbReference>
<evidence type="ECO:0000256" key="8">
    <source>
        <dbReference type="ARBA" id="ARBA00022777"/>
    </source>
</evidence>
<keyword evidence="18" id="KW-1185">Reference proteome</keyword>
<accession>A0A7W7Y2S7</accession>
<dbReference type="InterPro" id="IPR036890">
    <property type="entry name" value="HATPase_C_sf"/>
</dbReference>
<dbReference type="GO" id="GO:0000155">
    <property type="term" value="F:phosphorelay sensor kinase activity"/>
    <property type="evidence" value="ECO:0007669"/>
    <property type="project" value="InterPro"/>
</dbReference>
<keyword evidence="9" id="KW-0067">ATP-binding</keyword>
<dbReference type="SMART" id="SM01079">
    <property type="entry name" value="CHASE"/>
    <property type="match status" value="1"/>
</dbReference>
<keyword evidence="7" id="KW-0547">Nucleotide-binding</keyword>
<dbReference type="SUPFAM" id="SSF55874">
    <property type="entry name" value="ATPase domain of HSP90 chaperone/DNA topoisomerase II/histidine kinase"/>
    <property type="match status" value="1"/>
</dbReference>